<evidence type="ECO:0000256" key="1">
    <source>
        <dbReference type="SAM" id="MobiDB-lite"/>
    </source>
</evidence>
<dbReference type="InterPro" id="IPR001810">
    <property type="entry name" value="F-box_dom"/>
</dbReference>
<comment type="caution">
    <text evidence="4">The sequence shown here is derived from an EMBL/GenBank/DDBJ whole genome shotgun (WGS) entry which is preliminary data.</text>
</comment>
<dbReference type="Proteomes" id="UP001231189">
    <property type="component" value="Unassembled WGS sequence"/>
</dbReference>
<proteinExistence type="predicted"/>
<organism evidence="4 5">
    <name type="scientific">Lolium multiflorum</name>
    <name type="common">Italian ryegrass</name>
    <name type="synonym">Lolium perenne subsp. multiflorum</name>
    <dbReference type="NCBI Taxonomy" id="4521"/>
    <lineage>
        <taxon>Eukaryota</taxon>
        <taxon>Viridiplantae</taxon>
        <taxon>Streptophyta</taxon>
        <taxon>Embryophyta</taxon>
        <taxon>Tracheophyta</taxon>
        <taxon>Spermatophyta</taxon>
        <taxon>Magnoliopsida</taxon>
        <taxon>Liliopsida</taxon>
        <taxon>Poales</taxon>
        <taxon>Poaceae</taxon>
        <taxon>BOP clade</taxon>
        <taxon>Pooideae</taxon>
        <taxon>Poodae</taxon>
        <taxon>Poeae</taxon>
        <taxon>Poeae Chloroplast Group 2 (Poeae type)</taxon>
        <taxon>Loliodinae</taxon>
        <taxon>Loliinae</taxon>
        <taxon>Lolium</taxon>
    </lineage>
</organism>
<protein>
    <recommendedName>
        <fullName evidence="6">F-box domain-containing protein</fullName>
    </recommendedName>
</protein>
<dbReference type="Pfam" id="PF12937">
    <property type="entry name" value="F-box-like"/>
    <property type="match status" value="1"/>
</dbReference>
<feature type="domain" description="F-box protein AT5G49610-like beta-propeller" evidence="3">
    <location>
        <begin position="175"/>
        <end position="417"/>
    </location>
</feature>
<dbReference type="Pfam" id="PF23635">
    <property type="entry name" value="Beta-prop_AT5G49610-like"/>
    <property type="match status" value="1"/>
</dbReference>
<sequence>MARRRSPRTRPQIQASRDAAGVTRRRSPRLHPQTQASKEGAGVAPRRSPRLHLQIQGNEKGAGVIRRRRRRRRRRGTSLPDDDGMLWEILLRLPPQPSSLPRASAVCKRWRGIVGDPKFHRQFYAHHRKPPLLGVFVWGEKHEGIVFKPVLDPPNRIPARRFSLGLGNNREDHELLNCRHGLVLVKDCVSREVIVCDPIMGKQRRVALPPVFHSAYFRGVVLCAAAGNQGHVHGDCPFKVVLSSAFRQDNQPLACVYSSETGEWGDPIIAEDPCYVEYVGRHATLVGNALYWPFNNDQMLEFDLDRQKLAVIAGPPVTNAFLFAHRQIIQAEDGAVVLAILADSRFQMWQRNVSCQGVATWALWKTIQMHNILGISLQIGEYMAWTGYDEDNDVMLLDVDHDVYSFQLKSMESKKLYIPNCTSQIHLFTSFYTPGTSIDVGSDPAEMLHGTSDACLV</sequence>
<reference evidence="4" key="1">
    <citation type="submission" date="2023-07" db="EMBL/GenBank/DDBJ databases">
        <title>A chromosome-level genome assembly of Lolium multiflorum.</title>
        <authorList>
            <person name="Chen Y."/>
            <person name="Copetti D."/>
            <person name="Kolliker R."/>
            <person name="Studer B."/>
        </authorList>
    </citation>
    <scope>NUCLEOTIDE SEQUENCE</scope>
    <source>
        <strain evidence="4">02402/16</strain>
        <tissue evidence="4">Leaf</tissue>
    </source>
</reference>
<evidence type="ECO:0008006" key="6">
    <source>
        <dbReference type="Google" id="ProtNLM"/>
    </source>
</evidence>
<dbReference type="PANTHER" id="PTHR32133">
    <property type="entry name" value="OS07G0120400 PROTEIN"/>
    <property type="match status" value="1"/>
</dbReference>
<feature type="compositionally biased region" description="Basic residues" evidence="1">
    <location>
        <begin position="65"/>
        <end position="76"/>
    </location>
</feature>
<evidence type="ECO:0000313" key="5">
    <source>
        <dbReference type="Proteomes" id="UP001231189"/>
    </source>
</evidence>
<dbReference type="EMBL" id="JAUUTY010000003">
    <property type="protein sequence ID" value="KAK1661268.1"/>
    <property type="molecule type" value="Genomic_DNA"/>
</dbReference>
<dbReference type="SUPFAM" id="SSF81383">
    <property type="entry name" value="F-box domain"/>
    <property type="match status" value="1"/>
</dbReference>
<evidence type="ECO:0000313" key="4">
    <source>
        <dbReference type="EMBL" id="KAK1661268.1"/>
    </source>
</evidence>
<keyword evidence="5" id="KW-1185">Reference proteome</keyword>
<dbReference type="AlphaFoldDB" id="A0AAD8WIC5"/>
<feature type="region of interest" description="Disordered" evidence="1">
    <location>
        <begin position="1"/>
        <end position="78"/>
    </location>
</feature>
<dbReference type="InterPro" id="IPR036047">
    <property type="entry name" value="F-box-like_dom_sf"/>
</dbReference>
<dbReference type="PANTHER" id="PTHR32133:SF266">
    <property type="entry name" value="F-BOX DOMAIN-CONTAINING PROTEIN"/>
    <property type="match status" value="1"/>
</dbReference>
<dbReference type="InterPro" id="IPR056594">
    <property type="entry name" value="AT5G49610-like_b-prop"/>
</dbReference>
<name>A0AAD8WIC5_LOLMU</name>
<dbReference type="Gene3D" id="1.20.1280.50">
    <property type="match status" value="1"/>
</dbReference>
<evidence type="ECO:0000259" key="2">
    <source>
        <dbReference type="Pfam" id="PF12937"/>
    </source>
</evidence>
<accession>A0AAD8WIC5</accession>
<feature type="domain" description="F-box" evidence="2">
    <location>
        <begin position="79"/>
        <end position="124"/>
    </location>
</feature>
<evidence type="ECO:0000259" key="3">
    <source>
        <dbReference type="Pfam" id="PF23635"/>
    </source>
</evidence>
<gene>
    <name evidence="4" type="ORF">QYE76_049427</name>
</gene>